<name>A0ABM1C3G8_LIMPO</name>
<sequence length="114" mass="13419">FRSMEPTRRDSILRALNEDGQKLVDEGDPNDPDLKRLQEEIKYCNKLFEDFLRRLKDEEADKSSSRKFNDLSASLQNDLNEKDKILKGRVQESIPRDLESLETLVFQHKVRNIV</sequence>
<dbReference type="SUPFAM" id="SSF46966">
    <property type="entry name" value="Spectrin repeat"/>
    <property type="match status" value="1"/>
</dbReference>
<accession>A0ABM1C3G8</accession>
<dbReference type="Gene3D" id="1.20.58.60">
    <property type="match status" value="1"/>
</dbReference>
<dbReference type="GeneID" id="106477489"/>
<reference evidence="2" key="1">
    <citation type="submission" date="2025-08" db="UniProtKB">
        <authorList>
            <consortium name="RefSeq"/>
        </authorList>
    </citation>
    <scope>IDENTIFICATION</scope>
    <source>
        <tissue evidence="2">Muscle</tissue>
    </source>
</reference>
<proteinExistence type="predicted"/>
<gene>
    <name evidence="2" type="primary">LOC106477489</name>
</gene>
<dbReference type="Proteomes" id="UP000694941">
    <property type="component" value="Unplaced"/>
</dbReference>
<feature type="non-terminal residue" evidence="2">
    <location>
        <position position="1"/>
    </location>
</feature>
<keyword evidence="1" id="KW-1185">Reference proteome</keyword>
<evidence type="ECO:0000313" key="1">
    <source>
        <dbReference type="Proteomes" id="UP000694941"/>
    </source>
</evidence>
<evidence type="ECO:0000313" key="2">
    <source>
        <dbReference type="RefSeq" id="XP_013793500.1"/>
    </source>
</evidence>
<protein>
    <submittedName>
        <fullName evidence="2">Uncharacterized protein LOC106477489</fullName>
    </submittedName>
</protein>
<dbReference type="RefSeq" id="XP_013793500.1">
    <property type="nucleotide sequence ID" value="XM_013938046.1"/>
</dbReference>
<organism evidence="1 2">
    <name type="scientific">Limulus polyphemus</name>
    <name type="common">Atlantic horseshoe crab</name>
    <dbReference type="NCBI Taxonomy" id="6850"/>
    <lineage>
        <taxon>Eukaryota</taxon>
        <taxon>Metazoa</taxon>
        <taxon>Ecdysozoa</taxon>
        <taxon>Arthropoda</taxon>
        <taxon>Chelicerata</taxon>
        <taxon>Merostomata</taxon>
        <taxon>Xiphosura</taxon>
        <taxon>Limulidae</taxon>
        <taxon>Limulus</taxon>
    </lineage>
</organism>